<evidence type="ECO:0000313" key="2">
    <source>
        <dbReference type="Proteomes" id="UP000434276"/>
    </source>
</evidence>
<proteinExistence type="predicted"/>
<organism evidence="1 2">
    <name type="scientific">Arabidopsis thaliana</name>
    <name type="common">Mouse-ear cress</name>
    <dbReference type="NCBI Taxonomy" id="3702"/>
    <lineage>
        <taxon>Eukaryota</taxon>
        <taxon>Viridiplantae</taxon>
        <taxon>Streptophyta</taxon>
        <taxon>Embryophyta</taxon>
        <taxon>Tracheophyta</taxon>
        <taxon>Spermatophyta</taxon>
        <taxon>Magnoliopsida</taxon>
        <taxon>eudicotyledons</taxon>
        <taxon>Gunneridae</taxon>
        <taxon>Pentapetalae</taxon>
        <taxon>rosids</taxon>
        <taxon>malvids</taxon>
        <taxon>Brassicales</taxon>
        <taxon>Brassicaceae</taxon>
        <taxon>Camelineae</taxon>
        <taxon>Arabidopsis</taxon>
    </lineage>
</organism>
<dbReference type="AlphaFoldDB" id="A0A5S9XC80"/>
<gene>
    <name evidence="1" type="ORF">C24_LOCUS12699</name>
</gene>
<accession>A0A5S9XC80</accession>
<evidence type="ECO:0000313" key="1">
    <source>
        <dbReference type="EMBL" id="CAA0382473.1"/>
    </source>
</evidence>
<dbReference type="OrthoDB" id="10303380at2759"/>
<reference evidence="1 2" key="1">
    <citation type="submission" date="2019-12" db="EMBL/GenBank/DDBJ databases">
        <authorList>
            <person name="Jiao W.-B."/>
            <person name="Schneeberger K."/>
        </authorList>
    </citation>
    <scope>NUCLEOTIDE SEQUENCE [LARGE SCALE GENOMIC DNA]</scope>
    <source>
        <strain evidence="2">cv. C24</strain>
    </source>
</reference>
<dbReference type="EMBL" id="CACSHJ010000089">
    <property type="protein sequence ID" value="CAA0382473.1"/>
    <property type="molecule type" value="Genomic_DNA"/>
</dbReference>
<protein>
    <submittedName>
        <fullName evidence="1">Uncharacterized protein</fullName>
    </submittedName>
</protein>
<dbReference type="Proteomes" id="UP000434276">
    <property type="component" value="Unassembled WGS sequence"/>
</dbReference>
<name>A0A5S9XC80_ARATH</name>
<sequence length="72" mass="8319">MQDNTSMQNEIRAVKSEKWLLLTEIDSFRRPYPLQPQVGNAFSFHFTFSALTHSLSLISISHTERTTICLSF</sequence>